<dbReference type="PANTHER" id="PTHR28187:SF1">
    <property type="entry name" value="PROTEIN RCR1-RELATED"/>
    <property type="match status" value="1"/>
</dbReference>
<feature type="compositionally biased region" description="Low complexity" evidence="1">
    <location>
        <begin position="124"/>
        <end position="135"/>
    </location>
</feature>
<feature type="region of interest" description="Disordered" evidence="1">
    <location>
        <begin position="63"/>
        <end position="155"/>
    </location>
</feature>
<keyword evidence="2" id="KW-0812">Transmembrane</keyword>
<proteinExistence type="predicted"/>
<gene>
    <name evidence="3" type="ORF">B0T22DRAFT_93851</name>
</gene>
<keyword evidence="2" id="KW-1133">Transmembrane helix</keyword>
<dbReference type="GO" id="GO:0016192">
    <property type="term" value="P:vesicle-mediated transport"/>
    <property type="evidence" value="ECO:0007669"/>
    <property type="project" value="TreeGrafter"/>
</dbReference>
<protein>
    <submittedName>
        <fullName evidence="3">Chitin synthesis regulation, resistance to congo red-domain-containing protein</fullName>
    </submittedName>
</protein>
<organism evidence="3 4">
    <name type="scientific">Podospora appendiculata</name>
    <dbReference type="NCBI Taxonomy" id="314037"/>
    <lineage>
        <taxon>Eukaryota</taxon>
        <taxon>Fungi</taxon>
        <taxon>Dikarya</taxon>
        <taxon>Ascomycota</taxon>
        <taxon>Pezizomycotina</taxon>
        <taxon>Sordariomycetes</taxon>
        <taxon>Sordariomycetidae</taxon>
        <taxon>Sordariales</taxon>
        <taxon>Podosporaceae</taxon>
        <taxon>Podospora</taxon>
    </lineage>
</organism>
<comment type="caution">
    <text evidence="3">The sequence shown here is derived from an EMBL/GenBank/DDBJ whole genome shotgun (WGS) entry which is preliminary data.</text>
</comment>
<feature type="compositionally biased region" description="Pro residues" evidence="1">
    <location>
        <begin position="146"/>
        <end position="155"/>
    </location>
</feature>
<feature type="transmembrane region" description="Helical" evidence="2">
    <location>
        <begin position="35"/>
        <end position="58"/>
    </location>
</feature>
<keyword evidence="4" id="KW-1185">Reference proteome</keyword>
<sequence length="155" mass="17752">MAPHTLATLTQQTAGIVKRDNCYYSNGYRYCYSSWYWWGRWVFAAALVVIFIAVLFALGRRNSRRRREQGVAPRYGTGWLAPAPPYYPNPPPPQYSAQPMNPQNTGYKFNQNDGYYANQQEGIQLQQPQSSYQPQNRGVDEVYAPPEGPPPPKRT</sequence>
<dbReference type="AlphaFoldDB" id="A0AAE0XKQ9"/>
<feature type="compositionally biased region" description="Pro residues" evidence="1">
    <location>
        <begin position="82"/>
        <end position="94"/>
    </location>
</feature>
<evidence type="ECO:0000313" key="3">
    <source>
        <dbReference type="EMBL" id="KAK3695115.1"/>
    </source>
</evidence>
<reference evidence="3" key="1">
    <citation type="journal article" date="2023" name="Mol. Phylogenet. Evol.">
        <title>Genome-scale phylogeny and comparative genomics of the fungal order Sordariales.</title>
        <authorList>
            <person name="Hensen N."/>
            <person name="Bonometti L."/>
            <person name="Westerberg I."/>
            <person name="Brannstrom I.O."/>
            <person name="Guillou S."/>
            <person name="Cros-Aarteil S."/>
            <person name="Calhoun S."/>
            <person name="Haridas S."/>
            <person name="Kuo A."/>
            <person name="Mondo S."/>
            <person name="Pangilinan J."/>
            <person name="Riley R."/>
            <person name="LaButti K."/>
            <person name="Andreopoulos B."/>
            <person name="Lipzen A."/>
            <person name="Chen C."/>
            <person name="Yan M."/>
            <person name="Daum C."/>
            <person name="Ng V."/>
            <person name="Clum A."/>
            <person name="Steindorff A."/>
            <person name="Ohm R.A."/>
            <person name="Martin F."/>
            <person name="Silar P."/>
            <person name="Natvig D.O."/>
            <person name="Lalanne C."/>
            <person name="Gautier V."/>
            <person name="Ament-Velasquez S.L."/>
            <person name="Kruys A."/>
            <person name="Hutchinson M.I."/>
            <person name="Powell A.J."/>
            <person name="Barry K."/>
            <person name="Miller A.N."/>
            <person name="Grigoriev I.V."/>
            <person name="Debuchy R."/>
            <person name="Gladieux P."/>
            <person name="Hiltunen Thoren M."/>
            <person name="Johannesson H."/>
        </authorList>
    </citation>
    <scope>NUCLEOTIDE SEQUENCE</scope>
    <source>
        <strain evidence="3">CBS 314.62</strain>
    </source>
</reference>
<reference evidence="3" key="2">
    <citation type="submission" date="2023-06" db="EMBL/GenBank/DDBJ databases">
        <authorList>
            <consortium name="Lawrence Berkeley National Laboratory"/>
            <person name="Haridas S."/>
            <person name="Hensen N."/>
            <person name="Bonometti L."/>
            <person name="Westerberg I."/>
            <person name="Brannstrom I.O."/>
            <person name="Guillou S."/>
            <person name="Cros-Aarteil S."/>
            <person name="Calhoun S."/>
            <person name="Kuo A."/>
            <person name="Mondo S."/>
            <person name="Pangilinan J."/>
            <person name="Riley R."/>
            <person name="Labutti K."/>
            <person name="Andreopoulos B."/>
            <person name="Lipzen A."/>
            <person name="Chen C."/>
            <person name="Yanf M."/>
            <person name="Daum C."/>
            <person name="Ng V."/>
            <person name="Clum A."/>
            <person name="Steindorff A."/>
            <person name="Ohm R."/>
            <person name="Martin F."/>
            <person name="Silar P."/>
            <person name="Natvig D."/>
            <person name="Lalanne C."/>
            <person name="Gautier V."/>
            <person name="Ament-Velasquez S.L."/>
            <person name="Kruys A."/>
            <person name="Hutchinson M.I."/>
            <person name="Powell A.J."/>
            <person name="Barry K."/>
            <person name="Miller A.N."/>
            <person name="Grigoriev I.V."/>
            <person name="Debuchy R."/>
            <person name="Gladieux P."/>
            <person name="Thoren M.H."/>
            <person name="Johannesson H."/>
        </authorList>
    </citation>
    <scope>NUCLEOTIDE SEQUENCE</scope>
    <source>
        <strain evidence="3">CBS 314.62</strain>
    </source>
</reference>
<evidence type="ECO:0000256" key="2">
    <source>
        <dbReference type="SAM" id="Phobius"/>
    </source>
</evidence>
<dbReference type="Proteomes" id="UP001270362">
    <property type="component" value="Unassembled WGS sequence"/>
</dbReference>
<feature type="compositionally biased region" description="Polar residues" evidence="1">
    <location>
        <begin position="103"/>
        <end position="123"/>
    </location>
</feature>
<accession>A0AAE0XKQ9</accession>
<evidence type="ECO:0000256" key="1">
    <source>
        <dbReference type="SAM" id="MobiDB-lite"/>
    </source>
</evidence>
<evidence type="ECO:0000313" key="4">
    <source>
        <dbReference type="Proteomes" id="UP001270362"/>
    </source>
</evidence>
<keyword evidence="2" id="KW-0472">Membrane</keyword>
<dbReference type="EMBL" id="JAULSO010000001">
    <property type="protein sequence ID" value="KAK3695115.1"/>
    <property type="molecule type" value="Genomic_DNA"/>
</dbReference>
<dbReference type="InterPro" id="IPR020999">
    <property type="entry name" value="Chitin_synth_reg_RCR"/>
</dbReference>
<dbReference type="PANTHER" id="PTHR28187">
    <property type="entry name" value="PROTEIN RCR1-RELATED"/>
    <property type="match status" value="1"/>
</dbReference>
<name>A0AAE0XKQ9_9PEZI</name>
<dbReference type="Pfam" id="PF12273">
    <property type="entry name" value="RCR"/>
    <property type="match status" value="1"/>
</dbReference>